<protein>
    <submittedName>
        <fullName evidence="3">Golgi transport complex subunit 5</fullName>
    </submittedName>
</protein>
<organism evidence="3 4">
    <name type="scientific">Carex littledalei</name>
    <dbReference type="NCBI Taxonomy" id="544730"/>
    <lineage>
        <taxon>Eukaryota</taxon>
        <taxon>Viridiplantae</taxon>
        <taxon>Streptophyta</taxon>
        <taxon>Embryophyta</taxon>
        <taxon>Tracheophyta</taxon>
        <taxon>Spermatophyta</taxon>
        <taxon>Magnoliopsida</taxon>
        <taxon>Liliopsida</taxon>
        <taxon>Poales</taxon>
        <taxon>Cyperaceae</taxon>
        <taxon>Cyperoideae</taxon>
        <taxon>Cariceae</taxon>
        <taxon>Carex</taxon>
        <taxon>Carex subgen. Euthyceras</taxon>
    </lineage>
</organism>
<accession>A0A833R0M5</accession>
<dbReference type="GO" id="GO:0006891">
    <property type="term" value="P:intra-Golgi vesicle-mediated transport"/>
    <property type="evidence" value="ECO:0007669"/>
    <property type="project" value="InterPro"/>
</dbReference>
<dbReference type="PANTHER" id="PTHR13228:SF3">
    <property type="entry name" value="CONSERVED OLIGOMERIC GOLGI COMPLEX SUBUNIT 5"/>
    <property type="match status" value="1"/>
</dbReference>
<dbReference type="Pfam" id="PF10392">
    <property type="entry name" value="COG5_N"/>
    <property type="match status" value="1"/>
</dbReference>
<keyword evidence="4" id="KW-1185">Reference proteome</keyword>
<sequence>MASPPILPSSSSSTSHRLSTFNDPTSNADPPQSSPLETFASDPVFSAFLSPFFDSVAFSSQTLSSCNSAACAESFQEPIRLLNHYLRSELLSRHPHLLSSILSLRQVSTSLQPAVDSLTSSLQRTCQDLATPRSMLKTRTIQLKNLTATSDLLYHSEKLLKLAAKVRDKRLDQRRKSELYREARVLYEEKGLA</sequence>
<feature type="region of interest" description="Disordered" evidence="1">
    <location>
        <begin position="1"/>
        <end position="36"/>
    </location>
</feature>
<comment type="caution">
    <text evidence="3">The sequence shown here is derived from an EMBL/GenBank/DDBJ whole genome shotgun (WGS) entry which is preliminary data.</text>
</comment>
<feature type="compositionally biased region" description="Polar residues" evidence="1">
    <location>
        <begin position="16"/>
        <end position="36"/>
    </location>
</feature>
<feature type="domain" description="Conserved oligomeric Golgi complex subunit 5 N-terminal" evidence="2">
    <location>
        <begin position="46"/>
        <end position="165"/>
    </location>
</feature>
<dbReference type="InterPro" id="IPR049176">
    <property type="entry name" value="COG5_N"/>
</dbReference>
<proteinExistence type="predicted"/>
<dbReference type="EMBL" id="SWLB01000014">
    <property type="protein sequence ID" value="KAF3330187.1"/>
    <property type="molecule type" value="Genomic_DNA"/>
</dbReference>
<dbReference type="Proteomes" id="UP000623129">
    <property type="component" value="Unassembled WGS sequence"/>
</dbReference>
<dbReference type="GO" id="GO:0017119">
    <property type="term" value="C:Golgi transport complex"/>
    <property type="evidence" value="ECO:0007669"/>
    <property type="project" value="InterPro"/>
</dbReference>
<evidence type="ECO:0000313" key="4">
    <source>
        <dbReference type="Proteomes" id="UP000623129"/>
    </source>
</evidence>
<name>A0A833R0M5_9POAL</name>
<evidence type="ECO:0000313" key="3">
    <source>
        <dbReference type="EMBL" id="KAF3330187.1"/>
    </source>
</evidence>
<feature type="compositionally biased region" description="Low complexity" evidence="1">
    <location>
        <begin position="1"/>
        <end position="15"/>
    </location>
</feature>
<reference evidence="3" key="1">
    <citation type="submission" date="2020-01" db="EMBL/GenBank/DDBJ databases">
        <title>Genome sequence of Kobresia littledalei, the first chromosome-level genome in the family Cyperaceae.</title>
        <authorList>
            <person name="Qu G."/>
        </authorList>
    </citation>
    <scope>NUCLEOTIDE SEQUENCE</scope>
    <source>
        <strain evidence="3">C.B.Clarke</strain>
        <tissue evidence="3">Leaf</tissue>
    </source>
</reference>
<evidence type="ECO:0000259" key="2">
    <source>
        <dbReference type="Pfam" id="PF10392"/>
    </source>
</evidence>
<evidence type="ECO:0000256" key="1">
    <source>
        <dbReference type="SAM" id="MobiDB-lite"/>
    </source>
</evidence>
<gene>
    <name evidence="3" type="ORF">FCM35_KLT05518</name>
</gene>
<dbReference type="PANTHER" id="PTHR13228">
    <property type="entry name" value="CONSERVED OLIGOMERIC GOLGI COMPLEX COMPONENT 5"/>
    <property type="match status" value="1"/>
</dbReference>
<dbReference type="AlphaFoldDB" id="A0A833R0M5"/>
<dbReference type="InterPro" id="IPR019465">
    <property type="entry name" value="Cog5"/>
</dbReference>